<evidence type="ECO:0000313" key="6">
    <source>
        <dbReference type="EMBL" id="BBG23759.1"/>
    </source>
</evidence>
<dbReference type="CDD" id="cd00827">
    <property type="entry name" value="init_cond_enzymes"/>
    <property type="match status" value="1"/>
</dbReference>
<comment type="catalytic activity">
    <reaction evidence="4">
        <text>acetoacetyl-CoA + acetyl-CoA + H2O = (3S)-3-hydroxy-3-methylglutaryl-CoA + CoA + H(+)</text>
        <dbReference type="Rhea" id="RHEA:10188"/>
        <dbReference type="ChEBI" id="CHEBI:15377"/>
        <dbReference type="ChEBI" id="CHEBI:15378"/>
        <dbReference type="ChEBI" id="CHEBI:43074"/>
        <dbReference type="ChEBI" id="CHEBI:57286"/>
        <dbReference type="ChEBI" id="CHEBI:57287"/>
        <dbReference type="ChEBI" id="CHEBI:57288"/>
        <dbReference type="EC" id="2.3.3.10"/>
    </reaction>
</comment>
<dbReference type="EMBL" id="AP018929">
    <property type="protein sequence ID" value="BBG23759.1"/>
    <property type="molecule type" value="Genomic_DNA"/>
</dbReference>
<evidence type="ECO:0000259" key="5">
    <source>
        <dbReference type="Pfam" id="PF08541"/>
    </source>
</evidence>
<name>A0A510E1Z5_9CREN</name>
<dbReference type="Pfam" id="PF08541">
    <property type="entry name" value="ACP_syn_III_C"/>
    <property type="match status" value="1"/>
</dbReference>
<dbReference type="Proteomes" id="UP000325030">
    <property type="component" value="Chromosome"/>
</dbReference>
<feature type="binding site" evidence="4">
    <location>
        <position position="271"/>
    </location>
    <ligand>
        <name>(3S)-3-hydroxy-3-methylglutaryl-CoA</name>
        <dbReference type="ChEBI" id="CHEBI:43074"/>
    </ligand>
</feature>
<dbReference type="GO" id="GO:0004421">
    <property type="term" value="F:hydroxymethylglutaryl-CoA synthase activity"/>
    <property type="evidence" value="ECO:0007669"/>
    <property type="project" value="UniProtKB-EC"/>
</dbReference>
<protein>
    <recommendedName>
        <fullName evidence="4">Hydroxymethylglutaryl-CoA synthase</fullName>
        <shortName evidence="4">HMG-CoA synthase</shortName>
        <shortName evidence="4">HMGCS</shortName>
        <ecNumber evidence="4">2.3.3.10</ecNumber>
    </recommendedName>
</protein>
<evidence type="ECO:0000256" key="3">
    <source>
        <dbReference type="ARBA" id="ARBA00023315"/>
    </source>
</evidence>
<evidence type="ECO:0000256" key="2">
    <source>
        <dbReference type="ARBA" id="ARBA00023229"/>
    </source>
</evidence>
<dbReference type="SUPFAM" id="SSF53901">
    <property type="entry name" value="Thiolase-like"/>
    <property type="match status" value="2"/>
</dbReference>
<comment type="pathway">
    <text evidence="4">Metabolic intermediate biosynthesis; (R)-mevalonate biosynthesis; (R)-mevalonate from acetyl-CoA: step 2/3.</text>
</comment>
<dbReference type="NCBIfam" id="TIGR00748">
    <property type="entry name" value="HMG_CoA_syn_Arc"/>
    <property type="match status" value="1"/>
</dbReference>
<feature type="binding site" evidence="4">
    <location>
        <position position="117"/>
    </location>
    <ligand>
        <name>(3S)-3-hydroxy-3-methylglutaryl-CoA</name>
        <dbReference type="ChEBI" id="CHEBI:43074"/>
    </ligand>
</feature>
<dbReference type="GO" id="GO:0044550">
    <property type="term" value="P:secondary metabolite biosynthetic process"/>
    <property type="evidence" value="ECO:0007669"/>
    <property type="project" value="TreeGrafter"/>
</dbReference>
<dbReference type="Proteomes" id="UP000322983">
    <property type="component" value="Chromosome"/>
</dbReference>
<evidence type="ECO:0000313" key="8">
    <source>
        <dbReference type="Proteomes" id="UP000322983"/>
    </source>
</evidence>
<keyword evidence="8" id="KW-1185">Reference proteome</keyword>
<dbReference type="GO" id="GO:0003985">
    <property type="term" value="F:acetyl-CoA C-acetyltransferase activity"/>
    <property type="evidence" value="ECO:0007669"/>
    <property type="project" value="UniProtKB-UniRule"/>
</dbReference>
<dbReference type="PANTHER" id="PTHR34069:SF3">
    <property type="entry name" value="ACYL-COA:ACYL-COA ALKYLTRANSFERASE"/>
    <property type="match status" value="1"/>
</dbReference>
<organism evidence="7 9">
    <name type="scientific">Sulfuracidifex tepidarius</name>
    <dbReference type="NCBI Taxonomy" id="1294262"/>
    <lineage>
        <taxon>Archaea</taxon>
        <taxon>Thermoproteota</taxon>
        <taxon>Thermoprotei</taxon>
        <taxon>Sulfolobales</taxon>
        <taxon>Sulfolobaceae</taxon>
        <taxon>Sulfuracidifex</taxon>
    </lineage>
</organism>
<dbReference type="KEGG" id="step:IC006_1052"/>
<reference evidence="7 8" key="2">
    <citation type="journal article" date="2020" name="Int. J. Syst. Evol. Microbiol.">
        <title>Sulfuracidifex tepidarius gen. nov., sp. nov. and transfer of Sulfolobus metallicus Huber and Stetter 1992 to the genus Sulfuracidifex as Sulfuracidifex metallicus comb. nov.</title>
        <authorList>
            <person name="Itoh T."/>
            <person name="Miura T."/>
            <person name="Sakai H.D."/>
            <person name="Kato S."/>
            <person name="Ohkuma M."/>
            <person name="Takashina T."/>
        </authorList>
    </citation>
    <scope>NUCLEOTIDE SEQUENCE</scope>
    <source>
        <strain evidence="6 8">IC-006</strain>
        <strain evidence="7">IC-007</strain>
    </source>
</reference>
<feature type="active site" description="Acyl-thioester intermediate" evidence="4">
    <location>
        <position position="117"/>
    </location>
</feature>
<sequence length="353" mass="37931">MKKVSMKSGIIGWGAYVPRFRVKVSDIAKLWGMEEGVVRGLGLQEKSLPGPDEDSTTIAWESSRNALARAGIDPSKVKLVLFGSESKVYAVKPTSALLIDSLGLSYFSASADMEFACRAASVGLRLASTFVESHPDSYALVVGADTAQSNPGDILELSSASAGSSFVLGSGDVPVVIEHSTSYTTDTPDFWRRDGMPYPLHGEGFTGEPAYFAHIISAVKKLFEETGLSISDFNYFVFHQPNGKFPVQVAKKLGVPMEKVKQGLVSPFIGNPYNASALLGLTKVLDVAKPGERILVAPFGSGAGSDAFSMMVTDAIGEKQKLAPTTEQYIVNKKVVDYATYARFTNKIKAYEL</sequence>
<gene>
    <name evidence="6" type="ORF">IC006_1052</name>
    <name evidence="7" type="ORF">IC007_1025</name>
</gene>
<comment type="subunit">
    <text evidence="4">Interacts with acetoacetyl-CoA thiolase that catalyzes the precedent step in the pathway and with a DUF35 protein. The acetoacetyl-CoA thiolase/HMG-CoA synthase complex channels the intermediate via a fused CoA-binding site, which allows for efficient coupling of the endergonic thiolase reaction with the exergonic HMGCS reaction.</text>
</comment>
<evidence type="ECO:0000256" key="4">
    <source>
        <dbReference type="HAMAP-Rule" id="MF_01409"/>
    </source>
</evidence>
<dbReference type="HAMAP" id="MF_01409">
    <property type="entry name" value="HMG_CoA_synth_arch"/>
    <property type="match status" value="1"/>
</dbReference>
<feature type="binding site" evidence="4">
    <location>
        <position position="206"/>
    </location>
    <ligand>
        <name>(3S)-3-hydroxy-3-methylglutaryl-CoA</name>
        <dbReference type="ChEBI" id="CHEBI:43074"/>
    </ligand>
</feature>
<reference evidence="9" key="1">
    <citation type="submission" date="2018-09" db="EMBL/GenBank/DDBJ databases">
        <title>Complete Genome Sequencing of Sulfolobus sp. JCM 16834.</title>
        <authorList>
            <person name="Kato S."/>
            <person name="Itoh T."/>
            <person name="Ohkuma M."/>
        </authorList>
    </citation>
    <scope>NUCLEOTIDE SEQUENCE [LARGE SCALE GENOMIC DNA]</scope>
    <source>
        <strain evidence="9">IC-007</strain>
    </source>
</reference>
<feature type="binding site" evidence="4">
    <location>
        <position position="301"/>
    </location>
    <ligand>
        <name>(3S)-3-hydroxy-3-methylglutaryl-CoA</name>
        <dbReference type="ChEBI" id="CHEBI:43074"/>
    </ligand>
</feature>
<proteinExistence type="inferred from homology"/>
<keyword evidence="2 4" id="KW-0414">Isoprene biosynthesis</keyword>
<dbReference type="InterPro" id="IPR013747">
    <property type="entry name" value="ACP_syn_III_C"/>
</dbReference>
<feature type="binding site" evidence="4">
    <location>
        <position position="158"/>
    </location>
    <ligand>
        <name>(3S)-3-hydroxy-3-methylglutaryl-CoA</name>
        <dbReference type="ChEBI" id="CHEBI:43074"/>
    </ligand>
</feature>
<dbReference type="STRING" id="1294262.GCA_001316085_02444"/>
<comment type="function">
    <text evidence="4">Catalyzes the condensation of acetyl-CoA with acetoacetyl-CoA to form 3-hydroxy-3-methylglutaryl-CoA (HMG-CoA). Functions in the mevalonate (MVA) pathway leading to isopentenyl diphosphate (IPP), a key precursor for the biosynthesis of isoprenoid compounds that are building blocks of archaeal membrane lipids.</text>
</comment>
<dbReference type="PANTHER" id="PTHR34069">
    <property type="entry name" value="3-OXOACYL-[ACYL-CARRIER-PROTEIN] SYNTHASE 3"/>
    <property type="match status" value="1"/>
</dbReference>
<dbReference type="InterPro" id="IPR016039">
    <property type="entry name" value="Thiolase-like"/>
</dbReference>
<comment type="caution">
    <text evidence="4">Lacks conserved residue(s) required for the propagation of feature annotation.</text>
</comment>
<accession>A0A510E1Z5</accession>
<feature type="binding site" evidence="4">
    <location>
        <position position="239"/>
    </location>
    <ligand>
        <name>(3S)-3-hydroxy-3-methylglutaryl-CoA</name>
        <dbReference type="ChEBI" id="CHEBI:43074"/>
    </ligand>
</feature>
<dbReference type="GO" id="GO:0019287">
    <property type="term" value="P:isopentenyl diphosphate biosynthetic process, mevalonate pathway"/>
    <property type="evidence" value="ECO:0007669"/>
    <property type="project" value="UniProtKB-UniRule"/>
</dbReference>
<evidence type="ECO:0000256" key="1">
    <source>
        <dbReference type="ARBA" id="ARBA00022679"/>
    </source>
</evidence>
<comment type="similarity">
    <text evidence="4">Belongs to the thiolase-like superfamily. Archaeal HMG-CoA synthase family.</text>
</comment>
<feature type="binding site" evidence="4">
    <location>
        <position position="244"/>
    </location>
    <ligand>
        <name>CoA</name>
        <dbReference type="ChEBI" id="CHEBI:57287"/>
        <note>ligand shared with acetoacetyl-CoA thiolase</note>
    </ligand>
</feature>
<evidence type="ECO:0000313" key="7">
    <source>
        <dbReference type="EMBL" id="BBG26512.1"/>
    </source>
</evidence>
<feature type="binding site" evidence="4">
    <location>
        <position position="34"/>
    </location>
    <ligand>
        <name>(3S)-3-hydroxy-3-methylglutaryl-CoA</name>
        <dbReference type="ChEBI" id="CHEBI:43074"/>
    </ligand>
</feature>
<accession>A0A510DUA6</accession>
<feature type="active site" description="Proton donor/acceptor" evidence="4">
    <location>
        <position position="85"/>
    </location>
</feature>
<keyword evidence="3 4" id="KW-0012">Acyltransferase</keyword>
<dbReference type="NCBIfam" id="NF003274">
    <property type="entry name" value="PRK04262.1"/>
    <property type="match status" value="1"/>
</dbReference>
<dbReference type="EMBL" id="AP018930">
    <property type="protein sequence ID" value="BBG26512.1"/>
    <property type="molecule type" value="Genomic_DNA"/>
</dbReference>
<keyword evidence="1 4" id="KW-0808">Transferase</keyword>
<feature type="active site" description="Proton donor/acceptor" evidence="4">
    <location>
        <position position="239"/>
    </location>
</feature>
<dbReference type="AlphaFoldDB" id="A0A510E1Z5"/>
<evidence type="ECO:0000313" key="9">
    <source>
        <dbReference type="Proteomes" id="UP000325030"/>
    </source>
</evidence>
<dbReference type="EC" id="2.3.3.10" evidence="4"/>
<dbReference type="Gene3D" id="3.40.47.10">
    <property type="match status" value="1"/>
</dbReference>
<dbReference type="InterPro" id="IPR004656">
    <property type="entry name" value="HMG_CoA_Synthase"/>
</dbReference>
<feature type="domain" description="Beta-ketoacyl-[acyl-carrier-protein] synthase III C-terminal" evidence="5">
    <location>
        <begin position="224"/>
        <end position="303"/>
    </location>
</feature>